<organism evidence="3 4">
    <name type="scientific">Stackebrandtia endophytica</name>
    <dbReference type="NCBI Taxonomy" id="1496996"/>
    <lineage>
        <taxon>Bacteria</taxon>
        <taxon>Bacillati</taxon>
        <taxon>Actinomycetota</taxon>
        <taxon>Actinomycetes</taxon>
        <taxon>Glycomycetales</taxon>
        <taxon>Glycomycetaceae</taxon>
        <taxon>Stackebrandtia</taxon>
    </lineage>
</organism>
<dbReference type="SUPFAM" id="SSF50998">
    <property type="entry name" value="Quinoprotein alcohol dehydrogenase-like"/>
    <property type="match status" value="1"/>
</dbReference>
<evidence type="ECO:0000256" key="2">
    <source>
        <dbReference type="SAM" id="SignalP"/>
    </source>
</evidence>
<dbReference type="InParanoid" id="A0A543AW78"/>
<dbReference type="InterPro" id="IPR011047">
    <property type="entry name" value="Quinoprotein_ADH-like_sf"/>
</dbReference>
<name>A0A543AW78_9ACTN</name>
<gene>
    <name evidence="3" type="ORF">FB566_2387</name>
</gene>
<dbReference type="EMBL" id="VFOW01000001">
    <property type="protein sequence ID" value="TQL76845.1"/>
    <property type="molecule type" value="Genomic_DNA"/>
</dbReference>
<accession>A0A543AW78</accession>
<dbReference type="AlphaFoldDB" id="A0A543AW78"/>
<keyword evidence="2" id="KW-0732">Signal</keyword>
<dbReference type="RefSeq" id="WP_142038869.1">
    <property type="nucleotide sequence ID" value="NZ_JBHTGS010000001.1"/>
</dbReference>
<dbReference type="PROSITE" id="PS51257">
    <property type="entry name" value="PROKAR_LIPOPROTEIN"/>
    <property type="match status" value="1"/>
</dbReference>
<dbReference type="InterPro" id="IPR015943">
    <property type="entry name" value="WD40/YVTN_repeat-like_dom_sf"/>
</dbReference>
<dbReference type="OrthoDB" id="218695at2"/>
<evidence type="ECO:0000256" key="1">
    <source>
        <dbReference type="SAM" id="MobiDB-lite"/>
    </source>
</evidence>
<evidence type="ECO:0000313" key="4">
    <source>
        <dbReference type="Proteomes" id="UP000317043"/>
    </source>
</evidence>
<protein>
    <submittedName>
        <fullName evidence="3">Uncharacterized protein</fullName>
    </submittedName>
</protein>
<reference evidence="3 4" key="1">
    <citation type="submission" date="2019-06" db="EMBL/GenBank/DDBJ databases">
        <title>Sequencing the genomes of 1000 actinobacteria strains.</title>
        <authorList>
            <person name="Klenk H.-P."/>
        </authorList>
    </citation>
    <scope>NUCLEOTIDE SEQUENCE [LARGE SCALE GENOMIC DNA]</scope>
    <source>
        <strain evidence="3 4">DSM 45928</strain>
    </source>
</reference>
<keyword evidence="4" id="KW-1185">Reference proteome</keyword>
<feature type="signal peptide" evidence="2">
    <location>
        <begin position="1"/>
        <end position="22"/>
    </location>
</feature>
<evidence type="ECO:0000313" key="3">
    <source>
        <dbReference type="EMBL" id="TQL76845.1"/>
    </source>
</evidence>
<feature type="chain" id="PRO_5039378347" evidence="2">
    <location>
        <begin position="23"/>
        <end position="376"/>
    </location>
</feature>
<proteinExistence type="predicted"/>
<dbReference type="Proteomes" id="UP000317043">
    <property type="component" value="Unassembled WGS sequence"/>
</dbReference>
<feature type="region of interest" description="Disordered" evidence="1">
    <location>
        <begin position="24"/>
        <end position="52"/>
    </location>
</feature>
<comment type="caution">
    <text evidence="3">The sequence shown here is derived from an EMBL/GenBank/DDBJ whole genome shotgun (WGS) entry which is preliminary data.</text>
</comment>
<sequence>MTARRTLTIMGVAGLMVLGACSADSNASGNEPDARETQAADTPVRGGGGIQDFPSYSDVDATKLAEPAADEAWSFDMASGSAMAVAELDGASVLLSATRRGDVEIYDLATGEPVQTHSVHDNAIRALHPVEVDGQPLVVSVEVGLATVWNLTTGESVTDIDLGSDYDFTAVIEYNGSPTFVNGGKEIVLTDLSTMQTAEHYRHQLGLSSHHGNIVTIDGATVLVADNVVGGEYGVGAWNLEDGSTMYSYPMYEHADRSINRMASGYLGDTVLTVSGDHGGDLRAWDVTANQEYGPAVNLDGSSITALAVVQLDGTLVGIAATLDRTIAMWNVETGEIIEQFDSPGLGVTHLVVTDIDGRPAVVAGGDSWAMPYRLG</sequence>
<dbReference type="Gene3D" id="2.130.10.10">
    <property type="entry name" value="YVTN repeat-like/Quinoprotein amine dehydrogenase"/>
    <property type="match status" value="2"/>
</dbReference>